<evidence type="ECO:0000313" key="2">
    <source>
        <dbReference type="EMBL" id="STL80914.1"/>
    </source>
</evidence>
<organism evidence="2 3">
    <name type="scientific">Escherichia coli</name>
    <dbReference type="NCBI Taxonomy" id="562"/>
    <lineage>
        <taxon>Bacteria</taxon>
        <taxon>Pseudomonadati</taxon>
        <taxon>Pseudomonadota</taxon>
        <taxon>Gammaproteobacteria</taxon>
        <taxon>Enterobacterales</taxon>
        <taxon>Enterobacteriaceae</taxon>
        <taxon>Escherichia</taxon>
    </lineage>
</organism>
<dbReference type="AlphaFoldDB" id="A0A377C250"/>
<proteinExistence type="predicted"/>
<reference evidence="2 3" key="1">
    <citation type="submission" date="2018-06" db="EMBL/GenBank/DDBJ databases">
        <authorList>
            <consortium name="Pathogen Informatics"/>
            <person name="Doyle S."/>
        </authorList>
    </citation>
    <scope>NUCLEOTIDE SEQUENCE [LARGE SCALE GENOMIC DNA]</scope>
    <source>
        <strain evidence="2 3">NCTC10429</strain>
    </source>
</reference>
<dbReference type="EMBL" id="UGEX01000001">
    <property type="protein sequence ID" value="STL80914.1"/>
    <property type="molecule type" value="Genomic_DNA"/>
</dbReference>
<dbReference type="GO" id="GO:0016020">
    <property type="term" value="C:membrane"/>
    <property type="evidence" value="ECO:0007669"/>
    <property type="project" value="InterPro"/>
</dbReference>
<dbReference type="Pfam" id="PF05656">
    <property type="entry name" value="DUF805"/>
    <property type="match status" value="1"/>
</dbReference>
<feature type="transmembrane region" description="Helical" evidence="1">
    <location>
        <begin position="24"/>
        <end position="57"/>
    </location>
</feature>
<gene>
    <name evidence="2" type="primary">yhaI</name>
    <name evidence="2" type="ORF">NCTC10429_01364</name>
</gene>
<name>A0A377C250_ECOLX</name>
<keyword evidence="1" id="KW-0812">Transmembrane</keyword>
<dbReference type="InterPro" id="IPR008523">
    <property type="entry name" value="DUF805"/>
</dbReference>
<protein>
    <submittedName>
        <fullName evidence="2">Inner membrane protein</fullName>
    </submittedName>
</protein>
<keyword evidence="1" id="KW-1133">Transmembrane helix</keyword>
<keyword evidence="1" id="KW-0472">Membrane</keyword>
<accession>A0A377C250</accession>
<dbReference type="Proteomes" id="UP000254088">
    <property type="component" value="Unassembled WGS sequence"/>
</dbReference>
<sequence length="139" mass="15909">MQWYLSVLKNYVGFSGRARRKEYWMFTLINAIVGAIINVIQLILGLSFHICLCFICWQPSFPSLRLLSVAYTIPTVQVPGPCSFLFRLLAGSCFWFFSAQKVLLAAIVTETIRSLVQINLRIGAIFRPFLLTIINIIFR</sequence>
<evidence type="ECO:0000256" key="1">
    <source>
        <dbReference type="SAM" id="Phobius"/>
    </source>
</evidence>
<evidence type="ECO:0000313" key="3">
    <source>
        <dbReference type="Proteomes" id="UP000254088"/>
    </source>
</evidence>